<feature type="domain" description="Penicillin-binding protein dimerisation" evidence="18">
    <location>
        <begin position="62"/>
        <end position="211"/>
    </location>
</feature>
<dbReference type="PANTHER" id="PTHR30627:SF1">
    <property type="entry name" value="PEPTIDOGLYCAN D,D-TRANSPEPTIDASE FTSI"/>
    <property type="match status" value="1"/>
</dbReference>
<protein>
    <recommendedName>
        <fullName evidence="16">Peptidoglycan D,D-transpeptidase FtsI</fullName>
        <ecNumber evidence="16">3.4.16.4</ecNumber>
    </recommendedName>
    <alternativeName>
        <fullName evidence="16">Penicillin-binding protein 3</fullName>
        <shortName evidence="16">PBP-3</shortName>
    </alternativeName>
</protein>
<keyword evidence="2 16" id="KW-1003">Cell membrane</keyword>
<dbReference type="HAMAP" id="MF_02080">
    <property type="entry name" value="FtsI_transpept"/>
    <property type="match status" value="1"/>
</dbReference>
<comment type="pathway">
    <text evidence="16">Cell wall biogenesis; peptidoglycan biosynthesis.</text>
</comment>
<dbReference type="EC" id="3.4.16.4" evidence="16"/>
<evidence type="ECO:0000256" key="9">
    <source>
        <dbReference type="ARBA" id="ARBA00022960"/>
    </source>
</evidence>
<comment type="subcellular location">
    <subcellularLocation>
        <location evidence="1">Membrane</location>
    </subcellularLocation>
</comment>
<dbReference type="Gene3D" id="3.90.1310.10">
    <property type="entry name" value="Penicillin-binding protein 2a (Domain 2)"/>
    <property type="match status" value="1"/>
</dbReference>
<dbReference type="EMBL" id="JBEQCT010000002">
    <property type="protein sequence ID" value="MFM2484819.1"/>
    <property type="molecule type" value="Genomic_DNA"/>
</dbReference>
<comment type="caution">
    <text evidence="19">The sequence shown here is derived from an EMBL/GenBank/DDBJ whole genome shotgun (WGS) entry which is preliminary data.</text>
</comment>
<dbReference type="InterPro" id="IPR050515">
    <property type="entry name" value="Beta-lactam/transpept"/>
</dbReference>
<keyword evidence="9 16" id="KW-0133">Cell shape</keyword>
<keyword evidence="12 16" id="KW-0472">Membrane</keyword>
<evidence type="ECO:0000256" key="15">
    <source>
        <dbReference type="ARBA" id="ARBA00023316"/>
    </source>
</evidence>
<dbReference type="InterPro" id="IPR037532">
    <property type="entry name" value="FtsI_transpept"/>
</dbReference>
<dbReference type="Proteomes" id="UP001629953">
    <property type="component" value="Unassembled WGS sequence"/>
</dbReference>
<evidence type="ECO:0000256" key="12">
    <source>
        <dbReference type="ARBA" id="ARBA00023136"/>
    </source>
</evidence>
<keyword evidence="7 16" id="KW-0812">Transmembrane</keyword>
<dbReference type="SUPFAM" id="SSF56601">
    <property type="entry name" value="beta-lactamase/transpeptidase-like"/>
    <property type="match status" value="1"/>
</dbReference>
<feature type="domain" description="Penicillin-binding protein transpeptidase" evidence="17">
    <location>
        <begin position="252"/>
        <end position="547"/>
    </location>
</feature>
<evidence type="ECO:0000256" key="13">
    <source>
        <dbReference type="ARBA" id="ARBA00023210"/>
    </source>
</evidence>
<name>A0ABW9G552_9GAMM</name>
<dbReference type="Pfam" id="PF03717">
    <property type="entry name" value="PBP_dimer"/>
    <property type="match status" value="1"/>
</dbReference>
<evidence type="ECO:0000256" key="14">
    <source>
        <dbReference type="ARBA" id="ARBA00023306"/>
    </source>
</evidence>
<keyword evidence="14 16" id="KW-0131">Cell cycle</keyword>
<keyword evidence="6 16" id="KW-0645">Protease</keyword>
<keyword evidence="5 16" id="KW-0121">Carboxypeptidase</keyword>
<keyword evidence="20" id="KW-1185">Reference proteome</keyword>
<evidence type="ECO:0000256" key="16">
    <source>
        <dbReference type="HAMAP-Rule" id="MF_02080"/>
    </source>
</evidence>
<evidence type="ECO:0000256" key="1">
    <source>
        <dbReference type="ARBA" id="ARBA00004370"/>
    </source>
</evidence>
<keyword evidence="4 16" id="KW-0132">Cell division</keyword>
<dbReference type="RefSeq" id="WP_408623007.1">
    <property type="nucleotide sequence ID" value="NZ_JBEQCT010000002.1"/>
</dbReference>
<dbReference type="SUPFAM" id="SSF56519">
    <property type="entry name" value="Penicillin binding protein dimerisation domain"/>
    <property type="match status" value="1"/>
</dbReference>
<keyword evidence="10 16" id="KW-0573">Peptidoglycan synthesis</keyword>
<evidence type="ECO:0000259" key="17">
    <source>
        <dbReference type="Pfam" id="PF00905"/>
    </source>
</evidence>
<evidence type="ECO:0000256" key="2">
    <source>
        <dbReference type="ARBA" id="ARBA00022475"/>
    </source>
</evidence>
<evidence type="ECO:0000256" key="10">
    <source>
        <dbReference type="ARBA" id="ARBA00022984"/>
    </source>
</evidence>
<keyword evidence="3 16" id="KW-0997">Cell inner membrane</keyword>
<evidence type="ECO:0000256" key="11">
    <source>
        <dbReference type="ARBA" id="ARBA00022989"/>
    </source>
</evidence>
<sequence length="580" mass="64298">MKRESKSPRLYIRWRFVVVLGCISLVFLALTGRVAYIQIVDAQQLIDQGNMRSLRTETTREPRGMIMDRNGNELAVSVPAEAIWADPKLVHDQHSLQQRRKWQALAKALHVSEVSLRKRVSNSKRRFVYLQRQVNANLAKYIEELKIPGVYQKEESRRFYPSGEISAHLVGFTNIDDHGQEGIERSYDKWLSGRPGERLVRKDRLGRTIEDISVLKQQQPGHNIQLSIDQRIQTLAYRALKQEVEATNATSGSVVVLDINTGEVLAMANSPSFNPNDRSQLQSYRYRNRAVTDAYEPGSTMKPFVMLTALEKGVANKNTIIDNRPGYIRIDHHIVRDDEILGKMNLTTILEKSSNIGAATLAIRSGINSILNTFYSVGFGNVSGTGLDGESTGIIPQRRHWSDFELATLAFGYGLTVTPLQLAHAYAILGAGGIDRPISLLKLDRAPQGKRVFDRQHTLMVLKMLESVVSDEGTAPKARVPGYQVAGKTGTSRKANAGGYSDNYVALFAGVAPVSKPRLAIAVVINNPQGDRYYGGQIAAPVFSKVMAGSLQYLNVAPDGTGFRLVALDSPKRQENDNEG</sequence>
<comment type="function">
    <text evidence="16">Catalyzes cross-linking of the peptidoglycan cell wall at the division septum.</text>
</comment>
<comment type="similarity">
    <text evidence="16">Belongs to the transpeptidase family. FtsI subfamily.</text>
</comment>
<evidence type="ECO:0000256" key="4">
    <source>
        <dbReference type="ARBA" id="ARBA00022618"/>
    </source>
</evidence>
<accession>A0ABW9G552</accession>
<gene>
    <name evidence="16" type="primary">ftsI</name>
    <name evidence="19" type="ORF">ABUE30_07020</name>
</gene>
<dbReference type="InterPro" id="IPR012338">
    <property type="entry name" value="Beta-lactam/transpept-like"/>
</dbReference>
<evidence type="ECO:0000259" key="18">
    <source>
        <dbReference type="Pfam" id="PF03717"/>
    </source>
</evidence>
<feature type="active site" description="Acyl-ester intermediate" evidence="16">
    <location>
        <position position="299"/>
    </location>
</feature>
<evidence type="ECO:0000256" key="3">
    <source>
        <dbReference type="ARBA" id="ARBA00022519"/>
    </source>
</evidence>
<dbReference type="Gene3D" id="1.10.150.770">
    <property type="match status" value="1"/>
</dbReference>
<dbReference type="Gene3D" id="3.30.450.330">
    <property type="match status" value="1"/>
</dbReference>
<evidence type="ECO:0000256" key="8">
    <source>
        <dbReference type="ARBA" id="ARBA00022801"/>
    </source>
</evidence>
<dbReference type="Pfam" id="PF00905">
    <property type="entry name" value="Transpeptidase"/>
    <property type="match status" value="1"/>
</dbReference>
<evidence type="ECO:0000313" key="20">
    <source>
        <dbReference type="Proteomes" id="UP001629953"/>
    </source>
</evidence>
<comment type="catalytic activity">
    <reaction evidence="16">
        <text>Preferential cleavage: (Ac)2-L-Lys-D-Ala-|-D-Ala. Also transpeptidation of peptidyl-alanyl moieties that are N-acyl substituents of D-alanine.</text>
        <dbReference type="EC" id="3.4.16.4"/>
    </reaction>
</comment>
<evidence type="ECO:0000313" key="19">
    <source>
        <dbReference type="EMBL" id="MFM2484819.1"/>
    </source>
</evidence>
<keyword evidence="8 16" id="KW-0378">Hydrolase</keyword>
<keyword evidence="15 16" id="KW-0961">Cell wall biogenesis/degradation</keyword>
<evidence type="ECO:0000256" key="5">
    <source>
        <dbReference type="ARBA" id="ARBA00022645"/>
    </source>
</evidence>
<keyword evidence="13 16" id="KW-0717">Septation</keyword>
<dbReference type="InterPro" id="IPR001460">
    <property type="entry name" value="PCN-bd_Tpept"/>
</dbReference>
<keyword evidence="11 16" id="KW-1133">Transmembrane helix</keyword>
<dbReference type="PANTHER" id="PTHR30627">
    <property type="entry name" value="PEPTIDOGLYCAN D,D-TRANSPEPTIDASE"/>
    <property type="match status" value="1"/>
</dbReference>
<proteinExistence type="inferred from homology"/>
<dbReference type="InterPro" id="IPR036138">
    <property type="entry name" value="PBP_dimer_sf"/>
</dbReference>
<evidence type="ECO:0000256" key="6">
    <source>
        <dbReference type="ARBA" id="ARBA00022670"/>
    </source>
</evidence>
<organism evidence="19 20">
    <name type="scientific">Celerinatantimonas yamalensis</name>
    <dbReference type="NCBI Taxonomy" id="559956"/>
    <lineage>
        <taxon>Bacteria</taxon>
        <taxon>Pseudomonadati</taxon>
        <taxon>Pseudomonadota</taxon>
        <taxon>Gammaproteobacteria</taxon>
        <taxon>Celerinatantimonadaceae</taxon>
        <taxon>Celerinatantimonas</taxon>
    </lineage>
</organism>
<dbReference type="InterPro" id="IPR005311">
    <property type="entry name" value="PBP_dimer"/>
</dbReference>
<reference evidence="19 20" key="1">
    <citation type="journal article" date="2013" name="Int. J. Syst. Evol. Microbiol.">
        <title>Celerinatantimonas yamalensis sp. nov., a cold-adapted diazotrophic bacterium from a cold permafrost brine.</title>
        <authorList>
            <person name="Shcherbakova V."/>
            <person name="Chuvilskaya N."/>
            <person name="Rivkina E."/>
            <person name="Demidov N."/>
            <person name="Uchaeva V."/>
            <person name="Suetin S."/>
            <person name="Suzina N."/>
            <person name="Gilichinsky D."/>
        </authorList>
    </citation>
    <scope>NUCLEOTIDE SEQUENCE [LARGE SCALE GENOMIC DNA]</scope>
    <source>
        <strain evidence="19 20">C7</strain>
    </source>
</reference>
<evidence type="ECO:0000256" key="7">
    <source>
        <dbReference type="ARBA" id="ARBA00022692"/>
    </source>
</evidence>
<dbReference type="Gene3D" id="3.40.710.10">
    <property type="entry name" value="DD-peptidase/beta-lactamase superfamily"/>
    <property type="match status" value="1"/>
</dbReference>